<evidence type="ECO:0000256" key="2">
    <source>
        <dbReference type="ARBA" id="ARBA00022695"/>
    </source>
</evidence>
<evidence type="ECO:0000256" key="1">
    <source>
        <dbReference type="ARBA" id="ARBA00022679"/>
    </source>
</evidence>
<evidence type="ECO:0000259" key="8">
    <source>
        <dbReference type="PROSITE" id="PS51671"/>
    </source>
</evidence>
<dbReference type="RefSeq" id="WP_245514235.1">
    <property type="nucleotide sequence ID" value="NZ_JBHUNN010000002.1"/>
</dbReference>
<proteinExistence type="inferred from homology"/>
<keyword evidence="11" id="KW-1185">Reference proteome</keyword>
<evidence type="ECO:0000256" key="5">
    <source>
        <dbReference type="ARBA" id="ARBA00022842"/>
    </source>
</evidence>
<dbReference type="CDD" id="cd00077">
    <property type="entry name" value="HDc"/>
    <property type="match status" value="1"/>
</dbReference>
<dbReference type="CDD" id="cd05401">
    <property type="entry name" value="NT_GlnE_GlnD_like"/>
    <property type="match status" value="1"/>
</dbReference>
<dbReference type="PIRSF" id="PIRSF006288">
    <property type="entry name" value="PII_uridyltransf"/>
    <property type="match status" value="1"/>
</dbReference>
<keyword evidence="6 7" id="KW-0511">Multifunctional enzyme</keyword>
<comment type="function">
    <text evidence="7">Modifies, by uridylylation and deuridylylation, the PII regulatory proteins (GlnB and homologs), in response to the nitrogen status of the cell that GlnD senses through the glutamine level. Under low glutamine levels, catalyzes the conversion of the PII proteins and UTP to PII-UMP and PPi, while under higher glutamine levels, GlnD hydrolyzes PII-UMP to PII and UMP (deuridylylation). Thus, controls uridylylation state and activity of the PII proteins, and plays an important role in the regulation of nitrogen metabolism.</text>
</comment>
<dbReference type="InterPro" id="IPR043519">
    <property type="entry name" value="NT_sf"/>
</dbReference>
<evidence type="ECO:0000313" key="10">
    <source>
        <dbReference type="EMBL" id="TCO14746.1"/>
    </source>
</evidence>
<evidence type="ECO:0000313" key="11">
    <source>
        <dbReference type="Proteomes" id="UP000294881"/>
    </source>
</evidence>
<comment type="similarity">
    <text evidence="7">Belongs to the GlnD family.</text>
</comment>
<dbReference type="PROSITE" id="PS51831">
    <property type="entry name" value="HD"/>
    <property type="match status" value="1"/>
</dbReference>
<dbReference type="InterPro" id="IPR002912">
    <property type="entry name" value="ACT_dom"/>
</dbReference>
<dbReference type="Gene3D" id="3.30.460.10">
    <property type="entry name" value="Beta Polymerase, domain 2"/>
    <property type="match status" value="1"/>
</dbReference>
<dbReference type="Pfam" id="PF01966">
    <property type="entry name" value="HD"/>
    <property type="match status" value="1"/>
</dbReference>
<dbReference type="PROSITE" id="PS51671">
    <property type="entry name" value="ACT"/>
    <property type="match status" value="2"/>
</dbReference>
<dbReference type="PANTHER" id="PTHR47320:SF1">
    <property type="entry name" value="BIFUNCTIONAL URIDYLYLTRANSFERASE_URIDYLYL-REMOVING ENZYME"/>
    <property type="match status" value="1"/>
</dbReference>
<evidence type="ECO:0000256" key="7">
    <source>
        <dbReference type="HAMAP-Rule" id="MF_00277"/>
    </source>
</evidence>
<feature type="domain" description="ACT" evidence="8">
    <location>
        <begin position="739"/>
        <end position="820"/>
    </location>
</feature>
<gene>
    <name evidence="7" type="primary">glnD</name>
    <name evidence="10" type="ORF">EV666_103254</name>
</gene>
<dbReference type="SUPFAM" id="SSF81593">
    <property type="entry name" value="Nucleotidyltransferase substrate binding subunit/domain"/>
    <property type="match status" value="1"/>
</dbReference>
<feature type="domain" description="HD" evidence="9">
    <location>
        <begin position="499"/>
        <end position="621"/>
    </location>
</feature>
<dbReference type="EC" id="2.7.7.59" evidence="7"/>
<dbReference type="InterPro" id="IPR003607">
    <property type="entry name" value="HD/PDEase_dom"/>
</dbReference>
<dbReference type="Gene3D" id="1.10.3090.10">
    <property type="entry name" value="cca-adding enzyme, domain 2"/>
    <property type="match status" value="1"/>
</dbReference>
<feature type="domain" description="ACT" evidence="8">
    <location>
        <begin position="849"/>
        <end position="925"/>
    </location>
</feature>
<sequence>MNQAAETTAIPALSDAPAHREALTDAVMALADAHGDDLDGLRRALLALLKQTLAEGRAAARARLLEERDGLRCARRLSWLMDSVVQALHAVFTRRFFPVSNPSTSERLAIVATGGYGRGAMAPGSDVDLLFLTPWKPTPWSESIVEAVLYLLWDLKLKVGHATRSIDECIRESRGDLTIRTSVLEARLVAGDAALFEEMARRFDAEVVEGTAAEFVEGKLGERDARLRQLGAVSRYVVEPNVKEGKGGLRDLNTLFWIGKYVYRVRDARELVRAGLFLRQEYARFNECEEFLWRVRCHMHFITGRAEERLSFDLQPQVAAELGYTDHGALSGVERFMKRYFLIAKDVGDLTAIVCAAMEAQHAKKRPMLDRFMKRLKPVARLKSADFLLEGDRLTVRSEDVFRNDPVNLVRLFSLAQQHNLALHPHASRLVTRSLKLITRAIREDREANRLFLGVLTSKNSPEAVLRAMNETGVLGRFIPEFGRVVAMMQFNMYHHYTVDEHLLRAVGVLAEIDAGRMQDEHPVSNRIIGTLQHRRALYVAVFLHDIAKGRPEDHSIAGARVARRLCPRLGLTRAETELVAWLIEHHLLMSMTAQSRDLADPVTIDTFGQVIQTVERLKLLMILTVADIKAVGPGVWNGWKGELLRTLYFETESYITGGHGDTARSERIRNAQEALRALLPSWDDATFEAYAARHYPAYWLKVNPERKARQAELFRRTAADGHTTATAVVTDQFRGVTELTVMAPDHPRLLAIITGACAAAGGNIVDAQIFTTADGIALDTIFISRAFDEDADELRRGERIGEAMVRALKGEVKIADLVAARGSKTRTRPFRIDPEVIIDNSLSNRETVLEISCLDRTGLLYDLTTAIGGLNLNISSAHIVTFGEHAVDTFYVTDLTNAKIVAPSRQAAIRRRLLEVLKTPSAAGPQGQRKTGVRTAAP</sequence>
<dbReference type="HAMAP" id="MF_00277">
    <property type="entry name" value="PII_uridylyl_transf"/>
    <property type="match status" value="1"/>
</dbReference>
<dbReference type="Pfam" id="PF01909">
    <property type="entry name" value="NTP_transf_2"/>
    <property type="match status" value="1"/>
</dbReference>
<keyword evidence="4 7" id="KW-0378">Hydrolase</keyword>
<comment type="catalytic activity">
    <reaction evidence="7">
        <text>[protein-PII]-L-tyrosine + UTP = [protein-PII]-uridylyl-L-tyrosine + diphosphate</text>
        <dbReference type="Rhea" id="RHEA:13673"/>
        <dbReference type="Rhea" id="RHEA-COMP:12147"/>
        <dbReference type="Rhea" id="RHEA-COMP:12148"/>
        <dbReference type="ChEBI" id="CHEBI:33019"/>
        <dbReference type="ChEBI" id="CHEBI:46398"/>
        <dbReference type="ChEBI" id="CHEBI:46858"/>
        <dbReference type="ChEBI" id="CHEBI:90602"/>
        <dbReference type="EC" id="2.7.7.59"/>
    </reaction>
</comment>
<comment type="catalytic activity">
    <reaction evidence="7">
        <text>[protein-PII]-uridylyl-L-tyrosine + H2O = [protein-PII]-L-tyrosine + UMP + H(+)</text>
        <dbReference type="Rhea" id="RHEA:48600"/>
        <dbReference type="Rhea" id="RHEA-COMP:12147"/>
        <dbReference type="Rhea" id="RHEA-COMP:12148"/>
        <dbReference type="ChEBI" id="CHEBI:15377"/>
        <dbReference type="ChEBI" id="CHEBI:15378"/>
        <dbReference type="ChEBI" id="CHEBI:46858"/>
        <dbReference type="ChEBI" id="CHEBI:57865"/>
        <dbReference type="ChEBI" id="CHEBI:90602"/>
    </reaction>
</comment>
<dbReference type="Proteomes" id="UP000294881">
    <property type="component" value="Unassembled WGS sequence"/>
</dbReference>
<dbReference type="Pfam" id="PF24931">
    <property type="entry name" value="ACT_ACR9_3rd"/>
    <property type="match status" value="1"/>
</dbReference>
<dbReference type="Pfam" id="PF08335">
    <property type="entry name" value="GlnD_UR_UTase"/>
    <property type="match status" value="1"/>
</dbReference>
<dbReference type="NCBIfam" id="TIGR01693">
    <property type="entry name" value="UTase_glnD"/>
    <property type="match status" value="1"/>
</dbReference>
<dbReference type="NCBIfam" id="NF003467">
    <property type="entry name" value="PRK05092.1"/>
    <property type="match status" value="1"/>
</dbReference>
<dbReference type="Gene3D" id="3.30.70.260">
    <property type="match status" value="1"/>
</dbReference>
<dbReference type="SUPFAM" id="SSF81891">
    <property type="entry name" value="Poly A polymerase C-terminal region-like"/>
    <property type="match status" value="1"/>
</dbReference>
<dbReference type="InterPro" id="IPR010043">
    <property type="entry name" value="UTase/UR"/>
</dbReference>
<comment type="activity regulation">
    <text evidence="7">Uridylyltransferase (UTase) activity is inhibited by glutamine, while glutamine activates uridylyl-removing (UR) activity.</text>
</comment>
<feature type="region of interest" description="Uridylyltransferase" evidence="7">
    <location>
        <begin position="1"/>
        <end position="378"/>
    </location>
</feature>
<dbReference type="SUPFAM" id="SSF81301">
    <property type="entry name" value="Nucleotidyltransferase"/>
    <property type="match status" value="1"/>
</dbReference>
<dbReference type="PANTHER" id="PTHR47320">
    <property type="entry name" value="BIFUNCTIONAL URIDYLYLTRANSFERASE/URIDYLYL-REMOVING ENZYME"/>
    <property type="match status" value="1"/>
</dbReference>
<protein>
    <recommendedName>
        <fullName evidence="7">Bifunctional uridylyltransferase/uridylyl-removing enzyme</fullName>
        <shortName evidence="7">UTase/UR</shortName>
    </recommendedName>
    <alternativeName>
        <fullName evidence="7">Bifunctional [protein-PII] modification enzyme</fullName>
    </alternativeName>
    <alternativeName>
        <fullName evidence="7">Bifunctional nitrogen sensor protein</fullName>
    </alternativeName>
    <domain>
        <recommendedName>
            <fullName evidence="7">[Protein-PII] uridylyltransferase</fullName>
            <shortName evidence="7">PII uridylyltransferase</shortName>
            <shortName evidence="7">UTase</shortName>
            <ecNumber evidence="7">2.7.7.59</ecNumber>
        </recommendedName>
    </domain>
    <domain>
        <recommendedName>
            <fullName evidence="7">[Protein-PII]-UMP uridylyl-removing enzyme</fullName>
            <shortName evidence="7">UR</shortName>
            <ecNumber evidence="7">3.1.4.-</ecNumber>
        </recommendedName>
    </domain>
</protein>
<accession>A0A4V2RXN5</accession>
<dbReference type="InterPro" id="IPR045865">
    <property type="entry name" value="ACT-like_dom_sf"/>
</dbReference>
<dbReference type="GO" id="GO:0008773">
    <property type="term" value="F:[protein-PII] uridylyltransferase activity"/>
    <property type="evidence" value="ECO:0007669"/>
    <property type="project" value="UniProtKB-UniRule"/>
</dbReference>
<dbReference type="InterPro" id="IPR013546">
    <property type="entry name" value="PII_UdlTrfase/GS_AdlTrfase"/>
</dbReference>
<dbReference type="SMART" id="SM00471">
    <property type="entry name" value="HDc"/>
    <property type="match status" value="1"/>
</dbReference>
<keyword evidence="5 7" id="KW-0460">Magnesium</keyword>
<dbReference type="AlphaFoldDB" id="A0A4V2RXN5"/>
<keyword evidence="1 7" id="KW-0808">Transferase</keyword>
<name>A0A4V2RXN5_9HYPH</name>
<dbReference type="InterPro" id="IPR002934">
    <property type="entry name" value="Polymerase_NTP_transf_dom"/>
</dbReference>
<keyword evidence="3" id="KW-0677">Repeat</keyword>
<evidence type="ECO:0000256" key="4">
    <source>
        <dbReference type="ARBA" id="ARBA00022801"/>
    </source>
</evidence>
<evidence type="ECO:0000256" key="6">
    <source>
        <dbReference type="ARBA" id="ARBA00023268"/>
    </source>
</evidence>
<organism evidence="10 11">
    <name type="scientific">Camelimonas lactis</name>
    <dbReference type="NCBI Taxonomy" id="659006"/>
    <lineage>
        <taxon>Bacteria</taxon>
        <taxon>Pseudomonadati</taxon>
        <taxon>Pseudomonadota</taxon>
        <taxon>Alphaproteobacteria</taxon>
        <taxon>Hyphomicrobiales</taxon>
        <taxon>Chelatococcaceae</taxon>
        <taxon>Camelimonas</taxon>
    </lineage>
</organism>
<comment type="cofactor">
    <cofactor evidence="7">
        <name>Mg(2+)</name>
        <dbReference type="ChEBI" id="CHEBI:18420"/>
    </cofactor>
</comment>
<comment type="domain">
    <text evidence="7">Has four distinct domains: an N-terminal nucleotidyltransferase (NT) domain responsible for UTase activity, a central HD domain that encodes UR activity, and two C-terminal ACT domains that seem to have a role in glutamine sensing.</text>
</comment>
<dbReference type="GO" id="GO:0008081">
    <property type="term" value="F:phosphoric diester hydrolase activity"/>
    <property type="evidence" value="ECO:0007669"/>
    <property type="project" value="UniProtKB-UniRule"/>
</dbReference>
<evidence type="ECO:0000256" key="3">
    <source>
        <dbReference type="ARBA" id="ARBA00022737"/>
    </source>
</evidence>
<reference evidence="10 11" key="1">
    <citation type="submission" date="2019-03" db="EMBL/GenBank/DDBJ databases">
        <title>Genomic Encyclopedia of Type Strains, Phase IV (KMG-IV): sequencing the most valuable type-strain genomes for metagenomic binning, comparative biology and taxonomic classification.</title>
        <authorList>
            <person name="Goeker M."/>
        </authorList>
    </citation>
    <scope>NUCLEOTIDE SEQUENCE [LARGE SCALE GENOMIC DNA]</scope>
    <source>
        <strain evidence="10 11">DSM 22958</strain>
    </source>
</reference>
<dbReference type="SUPFAM" id="SSF55021">
    <property type="entry name" value="ACT-like"/>
    <property type="match status" value="2"/>
</dbReference>
<dbReference type="EMBL" id="SLWL01000003">
    <property type="protein sequence ID" value="TCO14746.1"/>
    <property type="molecule type" value="Genomic_DNA"/>
</dbReference>
<dbReference type="InterPro" id="IPR006674">
    <property type="entry name" value="HD_domain"/>
</dbReference>
<dbReference type="CDD" id="cd04899">
    <property type="entry name" value="ACT_ACR-UUR-like_2"/>
    <property type="match status" value="1"/>
</dbReference>
<evidence type="ECO:0000259" key="9">
    <source>
        <dbReference type="PROSITE" id="PS51831"/>
    </source>
</evidence>
<comment type="caution">
    <text evidence="7">Lacks conserved residue(s) required for the propagation of feature annotation.</text>
</comment>
<dbReference type="EC" id="3.1.4.-" evidence="7"/>
<keyword evidence="2 7" id="KW-0548">Nucleotidyltransferase</keyword>
<dbReference type="CDD" id="cd04900">
    <property type="entry name" value="ACT_UUR-like_1"/>
    <property type="match status" value="1"/>
</dbReference>
<comment type="caution">
    <text evidence="10">The sequence shown here is derived from an EMBL/GenBank/DDBJ whole genome shotgun (WGS) entry which is preliminary data.</text>
</comment>
<dbReference type="GO" id="GO:0006808">
    <property type="term" value="P:regulation of nitrogen utilization"/>
    <property type="evidence" value="ECO:0007669"/>
    <property type="project" value="UniProtKB-UniRule"/>
</dbReference>